<gene>
    <name evidence="1" type="ORF">I5M07_08770</name>
</gene>
<protein>
    <recommendedName>
        <fullName evidence="3">Surface antigen-like protein</fullName>
    </recommendedName>
</protein>
<evidence type="ECO:0008006" key="3">
    <source>
        <dbReference type="Google" id="ProtNLM"/>
    </source>
</evidence>
<name>A0A934UJI6_9FLAO</name>
<keyword evidence="2" id="KW-1185">Reference proteome</keyword>
<evidence type="ECO:0000313" key="2">
    <source>
        <dbReference type="Proteomes" id="UP000609172"/>
    </source>
</evidence>
<organism evidence="1 2">
    <name type="scientific">Flavobacterium agrisoli</name>
    <dbReference type="NCBI Taxonomy" id="2793066"/>
    <lineage>
        <taxon>Bacteria</taxon>
        <taxon>Pseudomonadati</taxon>
        <taxon>Bacteroidota</taxon>
        <taxon>Flavobacteriia</taxon>
        <taxon>Flavobacteriales</taxon>
        <taxon>Flavobacteriaceae</taxon>
        <taxon>Flavobacterium</taxon>
    </lineage>
</organism>
<comment type="caution">
    <text evidence="1">The sequence shown here is derived from an EMBL/GenBank/DDBJ whole genome shotgun (WGS) entry which is preliminary data.</text>
</comment>
<reference evidence="1" key="1">
    <citation type="submission" date="2020-12" db="EMBL/GenBank/DDBJ databases">
        <title>Bacterial novel species Flavobacterium sp. SE-1-e isolated from soil.</title>
        <authorList>
            <person name="Jung H.-Y."/>
        </authorList>
    </citation>
    <scope>NUCLEOTIDE SEQUENCE</scope>
    <source>
        <strain evidence="1">SE-1-e</strain>
    </source>
</reference>
<sequence>MESNAQKIDSLLVNSRDITDILRELFNKKDTTQLNNKKVAYSFLPVPVDGTANTGLIVSFMTSFYLGEDHEKTRMSQITFAPSFTFNKQYMFPIQSYIYTNENKYSFIGDYRFLIYPQPTFGLGNHNTTEEQSILDYKQWRFYQFVTRKVWRSFRLGGGVLLDNYQNISEEKEIEGQTDYESYMNGNYDDVNSFGLALQILSDTRESIINPSQGHYLEIDYRVNTNGGINKKGWQSLYVDARKYHSLSDERHKVIAYRAFYWATFAGSPHYLDLPSIGWDRQGRTGRGFTRNRFRSNSLLYFEGEYRTDISRNGFLGAVFFSNVSSVSELNKYWFSKWNPAVGTGLRLKWNKRNKTNVALDFGISKNDWSLRLGLSENF</sequence>
<accession>A0A934UJI6</accession>
<dbReference type="Gene3D" id="2.40.160.50">
    <property type="entry name" value="membrane protein fhac: a member of the omp85/tpsb transporter family"/>
    <property type="match status" value="1"/>
</dbReference>
<dbReference type="AlphaFoldDB" id="A0A934UJI6"/>
<dbReference type="Proteomes" id="UP000609172">
    <property type="component" value="Unassembled WGS sequence"/>
</dbReference>
<dbReference type="EMBL" id="JAEHFV010000003">
    <property type="protein sequence ID" value="MBK0369932.1"/>
    <property type="molecule type" value="Genomic_DNA"/>
</dbReference>
<proteinExistence type="predicted"/>
<evidence type="ECO:0000313" key="1">
    <source>
        <dbReference type="EMBL" id="MBK0369932.1"/>
    </source>
</evidence>